<dbReference type="InterPro" id="IPR011990">
    <property type="entry name" value="TPR-like_helical_dom_sf"/>
</dbReference>
<gene>
    <name evidence="1" type="ORF">H5P30_07835</name>
</gene>
<keyword evidence="2" id="KW-1185">Reference proteome</keyword>
<dbReference type="Pfam" id="PF13174">
    <property type="entry name" value="TPR_6"/>
    <property type="match status" value="1"/>
</dbReference>
<accession>A0A7X1E426</accession>
<reference evidence="1 2" key="1">
    <citation type="submission" date="2020-07" db="EMBL/GenBank/DDBJ databases">
        <authorList>
            <person name="Feng X."/>
        </authorList>
    </citation>
    <scope>NUCLEOTIDE SEQUENCE [LARGE SCALE GENOMIC DNA]</scope>
    <source>
        <strain evidence="1 2">JCM14086</strain>
    </source>
</reference>
<dbReference type="SUPFAM" id="SSF48452">
    <property type="entry name" value="TPR-like"/>
    <property type="match status" value="2"/>
</dbReference>
<evidence type="ECO:0000313" key="2">
    <source>
        <dbReference type="Proteomes" id="UP000525652"/>
    </source>
</evidence>
<organism evidence="1 2">
    <name type="scientific">Puniceicoccus vermicola</name>
    <dbReference type="NCBI Taxonomy" id="388746"/>
    <lineage>
        <taxon>Bacteria</taxon>
        <taxon>Pseudomonadati</taxon>
        <taxon>Verrucomicrobiota</taxon>
        <taxon>Opitutia</taxon>
        <taxon>Puniceicoccales</taxon>
        <taxon>Puniceicoccaceae</taxon>
        <taxon>Puniceicoccus</taxon>
    </lineage>
</organism>
<name>A0A7X1E426_9BACT</name>
<dbReference type="PANTHER" id="PTHR12558:SF13">
    <property type="entry name" value="CELL DIVISION CYCLE PROTEIN 27 HOMOLOG"/>
    <property type="match status" value="1"/>
</dbReference>
<dbReference type="Proteomes" id="UP000525652">
    <property type="component" value="Unassembled WGS sequence"/>
</dbReference>
<comment type="caution">
    <text evidence="1">The sequence shown here is derived from an EMBL/GenBank/DDBJ whole genome shotgun (WGS) entry which is preliminary data.</text>
</comment>
<dbReference type="AlphaFoldDB" id="A0A7X1E426"/>
<dbReference type="RefSeq" id="WP_185692404.1">
    <property type="nucleotide sequence ID" value="NZ_JACHVA010000069.1"/>
</dbReference>
<evidence type="ECO:0000313" key="1">
    <source>
        <dbReference type="EMBL" id="MBC2601686.1"/>
    </source>
</evidence>
<dbReference type="EMBL" id="JACHVA010000069">
    <property type="protein sequence ID" value="MBC2601686.1"/>
    <property type="molecule type" value="Genomic_DNA"/>
</dbReference>
<sequence length="467" mass="52878">MSDQPLTELDPRIRKQVEKARNSVKTGSAAFAIEICMGLVEKYPGCVEAREVLHSAHRAAKSGKKKSFLSGLTSKPLSKIGGVTLKKDPAKAMIQAEKILKDDPDSVDALRLLGDGAALKDLPHTAVFAYEGAYEKDTSNLDVAKKLADLYLKVDRPNDCIRVCERIIREHPGDGEAQDIVKRASVAQSMEKGKWEEEGDFRSKLKNKAEAENLEQASRSTTTEENLEKLIQDTYEKIQAEPENLTNYKQISTYYHRAGDYESAISWVQEARKLEGGKADVSLERLETKLYREYVDSLIQAKKAELEADPENQELQQELEGMVEERKKYLIEHSADMVKRYPNDYAARHQYGELLLEDGQIDLAIQQLQIALRNPKVRIPSLNLLGQAYKAKEFYDLAAEQFETAKGEINGMSEIKKDVIYNLAECYEKMGETEKAIDRYKEIYSADIGFRDVSKKIDEFYANRNKG</sequence>
<dbReference type="Gene3D" id="1.25.40.10">
    <property type="entry name" value="Tetratricopeptide repeat domain"/>
    <property type="match status" value="2"/>
</dbReference>
<proteinExistence type="predicted"/>
<dbReference type="InterPro" id="IPR019734">
    <property type="entry name" value="TPR_rpt"/>
</dbReference>
<protein>
    <submittedName>
        <fullName evidence="1">Tetratricopeptide repeat protein</fullName>
    </submittedName>
</protein>
<dbReference type="PANTHER" id="PTHR12558">
    <property type="entry name" value="CELL DIVISION CYCLE 16,23,27"/>
    <property type="match status" value="1"/>
</dbReference>